<dbReference type="Gene3D" id="2.40.50.140">
    <property type="entry name" value="Nucleic acid-binding proteins"/>
    <property type="match status" value="1"/>
</dbReference>
<reference evidence="9" key="1">
    <citation type="submission" date="2022-07" db="EMBL/GenBank/DDBJ databases">
        <title>Phylogenomic reconstructions and comparative analyses of Kickxellomycotina fungi.</title>
        <authorList>
            <person name="Reynolds N.K."/>
            <person name="Stajich J.E."/>
            <person name="Barry K."/>
            <person name="Grigoriev I.V."/>
            <person name="Crous P."/>
            <person name="Smith M.E."/>
        </authorList>
    </citation>
    <scope>NUCLEOTIDE SEQUENCE</scope>
    <source>
        <strain evidence="9">BCRC 34381</strain>
    </source>
</reference>
<sequence length="627" mass="68369">MRTHTCSELGAQHIGQRVDLCGWAQNIRVLSDTLVFVQLRDAYGTMQLLAEHSRTAGFAEQKRLLERLGSDTLVGVSGTVVRRPDGAARGKGESREIELLVDHVRVLNRALPLPFNPHSTANLPGEDTRLAHRYLDLRRPELQRNIRMRSQATMAVRRFMHDSGFVDIETPVLFKSTPEGAREFLVPTRIGPGACYALPQSPQQFKQLLMAAGFDRYFQIARCFRDEDLRADRQPEFTQVDLEMSFVSKGDIQRVVEQLLQHVWGMVNGMRIEAPFRRMSFAEATSRFGSDKPDTRFGLEITPAPQLSGDSDTVTEVLVIPGGAAAFSTKELAPLTDTARSSQANGESKLTSMHKVRDGDVAGLGRSTLLARWLAAGAGPQASGSRLTDLLDTFGARSGDLLFVSERSAHVTPANTTLGRVRSLAAGLLRDRGLLAIPADRFDFLWVEEFPLFTREADDACGRLSATHHPFTAPVEDDLPLLYTDPARVRGQHYDLVLNGVELGGGSIRVHDPDVQQHIFHEVLRLAPDVEASFGHLVAALGHGCPPHGGIALGLDRLVAVLTGSTSLRDVIAFPKAASGRDLSVHAPAPATADQLAEYGLQAVRKGAGAASENERGAEMPRPAHGR</sequence>
<keyword evidence="4" id="KW-0067">ATP-binding</keyword>
<dbReference type="Gene3D" id="3.30.930.10">
    <property type="entry name" value="Bira Bifunctional Protein, Domain 2"/>
    <property type="match status" value="1"/>
</dbReference>
<dbReference type="Pfam" id="PF01336">
    <property type="entry name" value="tRNA_anti-codon"/>
    <property type="match status" value="1"/>
</dbReference>
<dbReference type="EC" id="6.1.1.12" evidence="9"/>
<dbReference type="InterPro" id="IPR006195">
    <property type="entry name" value="aa-tRNA-synth_II"/>
</dbReference>
<dbReference type="SUPFAM" id="SSF55681">
    <property type="entry name" value="Class II aaRS and biotin synthetases"/>
    <property type="match status" value="1"/>
</dbReference>
<dbReference type="CDD" id="cd00777">
    <property type="entry name" value="AspRS_core"/>
    <property type="match status" value="1"/>
</dbReference>
<dbReference type="InterPro" id="IPR047090">
    <property type="entry name" value="AspRS_core"/>
</dbReference>
<evidence type="ECO:0000259" key="8">
    <source>
        <dbReference type="PROSITE" id="PS50862"/>
    </source>
</evidence>
<keyword evidence="2 9" id="KW-0436">Ligase</keyword>
<dbReference type="GO" id="GO:0004815">
    <property type="term" value="F:aspartate-tRNA ligase activity"/>
    <property type="evidence" value="ECO:0007669"/>
    <property type="project" value="UniProtKB-EC"/>
</dbReference>
<dbReference type="InterPro" id="IPR002312">
    <property type="entry name" value="Asp/Asn-tRNA-synth_IIb"/>
</dbReference>
<dbReference type="NCBIfam" id="NF001750">
    <property type="entry name" value="PRK00476.1"/>
    <property type="match status" value="1"/>
</dbReference>
<evidence type="ECO:0000256" key="3">
    <source>
        <dbReference type="ARBA" id="ARBA00022741"/>
    </source>
</evidence>
<dbReference type="PANTHER" id="PTHR22594:SF5">
    <property type="entry name" value="ASPARTATE--TRNA LIGASE, MITOCHONDRIAL"/>
    <property type="match status" value="1"/>
</dbReference>
<evidence type="ECO:0000256" key="7">
    <source>
        <dbReference type="SAM" id="MobiDB-lite"/>
    </source>
</evidence>
<dbReference type="InterPro" id="IPR012340">
    <property type="entry name" value="NA-bd_OB-fold"/>
</dbReference>
<comment type="caution">
    <text evidence="9">The sequence shown here is derived from an EMBL/GenBank/DDBJ whole genome shotgun (WGS) entry which is preliminary data.</text>
</comment>
<dbReference type="GO" id="GO:0006422">
    <property type="term" value="P:aspartyl-tRNA aminoacylation"/>
    <property type="evidence" value="ECO:0007669"/>
    <property type="project" value="TreeGrafter"/>
</dbReference>
<evidence type="ECO:0000256" key="4">
    <source>
        <dbReference type="ARBA" id="ARBA00022840"/>
    </source>
</evidence>
<dbReference type="GO" id="GO:0003676">
    <property type="term" value="F:nucleic acid binding"/>
    <property type="evidence" value="ECO:0007669"/>
    <property type="project" value="InterPro"/>
</dbReference>
<dbReference type="GO" id="GO:0005524">
    <property type="term" value="F:ATP binding"/>
    <property type="evidence" value="ECO:0007669"/>
    <property type="project" value="UniProtKB-KW"/>
</dbReference>
<name>A0A9W7YB12_9FUNG</name>
<evidence type="ECO:0000256" key="5">
    <source>
        <dbReference type="ARBA" id="ARBA00022917"/>
    </source>
</evidence>
<dbReference type="InterPro" id="IPR045864">
    <property type="entry name" value="aa-tRNA-synth_II/BPL/LPL"/>
</dbReference>
<dbReference type="InterPro" id="IPR004364">
    <property type="entry name" value="Aa-tRNA-synt_II"/>
</dbReference>
<protein>
    <submittedName>
        <fullName evidence="9">Aspartate--tRNA ligase msd1</fullName>
        <ecNumber evidence="9">6.1.1.12</ecNumber>
    </submittedName>
</protein>
<dbReference type="InterPro" id="IPR004365">
    <property type="entry name" value="NA-bd_OB_tRNA"/>
</dbReference>
<evidence type="ECO:0000313" key="10">
    <source>
        <dbReference type="Proteomes" id="UP001143981"/>
    </source>
</evidence>
<feature type="region of interest" description="Disordered" evidence="7">
    <location>
        <begin position="607"/>
        <end position="627"/>
    </location>
</feature>
<dbReference type="EMBL" id="JANBOI010000054">
    <property type="protein sequence ID" value="KAJ1734835.1"/>
    <property type="molecule type" value="Genomic_DNA"/>
</dbReference>
<dbReference type="PROSITE" id="PS50862">
    <property type="entry name" value="AA_TRNA_LIGASE_II"/>
    <property type="match status" value="1"/>
</dbReference>
<keyword evidence="6" id="KW-0030">Aminoacyl-tRNA synthetase</keyword>
<dbReference type="OrthoDB" id="439710at2759"/>
<evidence type="ECO:0000256" key="2">
    <source>
        <dbReference type="ARBA" id="ARBA00022598"/>
    </source>
</evidence>
<dbReference type="InterPro" id="IPR047089">
    <property type="entry name" value="Asp-tRNA-ligase_1_N"/>
</dbReference>
<dbReference type="HAMAP" id="MF_00044">
    <property type="entry name" value="Asp_tRNA_synth_type1"/>
    <property type="match status" value="1"/>
</dbReference>
<dbReference type="SUPFAM" id="SSF50249">
    <property type="entry name" value="Nucleic acid-binding proteins"/>
    <property type="match status" value="1"/>
</dbReference>
<gene>
    <name evidence="9" type="primary">MSD1</name>
    <name evidence="9" type="ORF">LPJ61_000864</name>
</gene>
<proteinExistence type="inferred from homology"/>
<evidence type="ECO:0000256" key="1">
    <source>
        <dbReference type="ARBA" id="ARBA00006303"/>
    </source>
</evidence>
<dbReference type="Pfam" id="PF00152">
    <property type="entry name" value="tRNA-synt_2"/>
    <property type="match status" value="1"/>
</dbReference>
<organism evidence="9 10">
    <name type="scientific">Coemansia biformis</name>
    <dbReference type="NCBI Taxonomy" id="1286918"/>
    <lineage>
        <taxon>Eukaryota</taxon>
        <taxon>Fungi</taxon>
        <taxon>Fungi incertae sedis</taxon>
        <taxon>Zoopagomycota</taxon>
        <taxon>Kickxellomycotina</taxon>
        <taxon>Kickxellomycetes</taxon>
        <taxon>Kickxellales</taxon>
        <taxon>Kickxellaceae</taxon>
        <taxon>Coemansia</taxon>
    </lineage>
</organism>
<dbReference type="InterPro" id="IPR004524">
    <property type="entry name" value="Asp-tRNA-ligase_1"/>
</dbReference>
<evidence type="ECO:0000256" key="6">
    <source>
        <dbReference type="ARBA" id="ARBA00023146"/>
    </source>
</evidence>
<evidence type="ECO:0000313" key="9">
    <source>
        <dbReference type="EMBL" id="KAJ1734835.1"/>
    </source>
</evidence>
<keyword evidence="10" id="KW-1185">Reference proteome</keyword>
<comment type="similarity">
    <text evidence="1">Belongs to the class-II aminoacyl-tRNA synthetase family. Type 1 subfamily.</text>
</comment>
<accession>A0A9W7YB12</accession>
<keyword evidence="5" id="KW-0648">Protein biosynthesis</keyword>
<keyword evidence="3" id="KW-0547">Nucleotide-binding</keyword>
<dbReference type="GO" id="GO:0005739">
    <property type="term" value="C:mitochondrion"/>
    <property type="evidence" value="ECO:0007669"/>
    <property type="project" value="TreeGrafter"/>
</dbReference>
<dbReference type="Gene3D" id="3.30.1360.30">
    <property type="entry name" value="GAD-like domain"/>
    <property type="match status" value="1"/>
</dbReference>
<dbReference type="PANTHER" id="PTHR22594">
    <property type="entry name" value="ASPARTYL/LYSYL-TRNA SYNTHETASE"/>
    <property type="match status" value="1"/>
</dbReference>
<dbReference type="NCBIfam" id="TIGR00459">
    <property type="entry name" value="aspS_bact"/>
    <property type="match status" value="1"/>
</dbReference>
<dbReference type="CDD" id="cd04317">
    <property type="entry name" value="EcAspRS_like_N"/>
    <property type="match status" value="1"/>
</dbReference>
<dbReference type="Proteomes" id="UP001143981">
    <property type="component" value="Unassembled WGS sequence"/>
</dbReference>
<dbReference type="InterPro" id="IPR004115">
    <property type="entry name" value="GAD-like_sf"/>
</dbReference>
<dbReference type="PRINTS" id="PR01042">
    <property type="entry name" value="TRNASYNTHASP"/>
</dbReference>
<feature type="domain" description="Aminoacyl-transfer RNA synthetases class-II family profile" evidence="8">
    <location>
        <begin position="146"/>
        <end position="588"/>
    </location>
</feature>
<dbReference type="AlphaFoldDB" id="A0A9W7YB12"/>